<organism evidence="3 4">
    <name type="scientific">Pristionchus entomophagus</name>
    <dbReference type="NCBI Taxonomy" id="358040"/>
    <lineage>
        <taxon>Eukaryota</taxon>
        <taxon>Metazoa</taxon>
        <taxon>Ecdysozoa</taxon>
        <taxon>Nematoda</taxon>
        <taxon>Chromadorea</taxon>
        <taxon>Rhabditida</taxon>
        <taxon>Rhabditina</taxon>
        <taxon>Diplogasteromorpha</taxon>
        <taxon>Diplogasteroidea</taxon>
        <taxon>Neodiplogasteridae</taxon>
        <taxon>Pristionchus</taxon>
    </lineage>
</organism>
<evidence type="ECO:0000256" key="1">
    <source>
        <dbReference type="SAM" id="MobiDB-lite"/>
    </source>
</evidence>
<evidence type="ECO:0008006" key="5">
    <source>
        <dbReference type="Google" id="ProtNLM"/>
    </source>
</evidence>
<feature type="non-terminal residue" evidence="3">
    <location>
        <position position="286"/>
    </location>
</feature>
<dbReference type="Proteomes" id="UP001432027">
    <property type="component" value="Unassembled WGS sequence"/>
</dbReference>
<proteinExistence type="predicted"/>
<dbReference type="AlphaFoldDB" id="A0AAV5TZY5"/>
<evidence type="ECO:0000256" key="2">
    <source>
        <dbReference type="SAM" id="Phobius"/>
    </source>
</evidence>
<comment type="caution">
    <text evidence="3">The sequence shown here is derived from an EMBL/GenBank/DDBJ whole genome shotgun (WGS) entry which is preliminary data.</text>
</comment>
<dbReference type="EMBL" id="BTSX01000005">
    <property type="protein sequence ID" value="GMT00181.1"/>
    <property type="molecule type" value="Genomic_DNA"/>
</dbReference>
<feature type="compositionally biased region" description="Low complexity" evidence="1">
    <location>
        <begin position="138"/>
        <end position="152"/>
    </location>
</feature>
<evidence type="ECO:0000313" key="4">
    <source>
        <dbReference type="Proteomes" id="UP001432027"/>
    </source>
</evidence>
<sequence length="286" mass="30727">VDSSRMTKDDGLLVWGCCFSTSSFYVYLSIIPVLGIIVMGISYKIYVFYFNIIMMESRLLDRKVKKLVSKVGKSSNSDHDKAPIPMPNDPLLNTDSTNKNHMGDRIQPIHLVQGSDGAALSSAAAAAPVSGPAAIPAAAAGGPGSGPASEEPLSPDDVTEMSGYNTQTASDYVNVSPQDTRPKLPDMPDLPSISTIDPGTDAEENTSVTSLTCAVSSQMTTPTTTRTNPIVSIPGKKDEDRDTLKILDDPIYGLKTEILSPDVSNTKSDWTNDPFQTYVVPRHMLR</sequence>
<feature type="transmembrane region" description="Helical" evidence="2">
    <location>
        <begin position="36"/>
        <end position="55"/>
    </location>
</feature>
<name>A0AAV5TZY5_9BILA</name>
<keyword evidence="2" id="KW-0472">Membrane</keyword>
<evidence type="ECO:0000313" key="3">
    <source>
        <dbReference type="EMBL" id="GMT00181.1"/>
    </source>
</evidence>
<gene>
    <name evidence="3" type="ORF">PENTCL1PPCAC_22355</name>
</gene>
<feature type="region of interest" description="Disordered" evidence="1">
    <location>
        <begin position="138"/>
        <end position="191"/>
    </location>
</feature>
<reference evidence="3" key="1">
    <citation type="submission" date="2023-10" db="EMBL/GenBank/DDBJ databases">
        <title>Genome assembly of Pristionchus species.</title>
        <authorList>
            <person name="Yoshida K."/>
            <person name="Sommer R.J."/>
        </authorList>
    </citation>
    <scope>NUCLEOTIDE SEQUENCE</scope>
    <source>
        <strain evidence="3">RS0144</strain>
    </source>
</reference>
<protein>
    <recommendedName>
        <fullName evidence="5">G protein-coupled receptor</fullName>
    </recommendedName>
</protein>
<accession>A0AAV5TZY5</accession>
<keyword evidence="2" id="KW-0812">Transmembrane</keyword>
<feature type="non-terminal residue" evidence="3">
    <location>
        <position position="1"/>
    </location>
</feature>
<feature type="compositionally biased region" description="Polar residues" evidence="1">
    <location>
        <begin position="162"/>
        <end position="179"/>
    </location>
</feature>
<keyword evidence="2" id="KW-1133">Transmembrane helix</keyword>
<feature type="transmembrane region" description="Helical" evidence="2">
    <location>
        <begin position="12"/>
        <end position="30"/>
    </location>
</feature>
<keyword evidence="4" id="KW-1185">Reference proteome</keyword>